<evidence type="ECO:0000256" key="1">
    <source>
        <dbReference type="SAM" id="MobiDB-lite"/>
    </source>
</evidence>
<reference evidence="2" key="2">
    <citation type="journal article" date="2015" name="Data Brief">
        <title>Shoot transcriptome of the giant reed, Arundo donax.</title>
        <authorList>
            <person name="Barrero R.A."/>
            <person name="Guerrero F.D."/>
            <person name="Moolhuijzen P."/>
            <person name="Goolsby J.A."/>
            <person name="Tidwell J."/>
            <person name="Bellgard S.E."/>
            <person name="Bellgard M.I."/>
        </authorList>
    </citation>
    <scope>NUCLEOTIDE SEQUENCE</scope>
    <source>
        <tissue evidence="2">Shoot tissue taken approximately 20 cm above the soil surface</tissue>
    </source>
</reference>
<proteinExistence type="predicted"/>
<protein>
    <submittedName>
        <fullName evidence="2">Uncharacterized protein</fullName>
    </submittedName>
</protein>
<feature type="region of interest" description="Disordered" evidence="1">
    <location>
        <begin position="1"/>
        <end position="30"/>
    </location>
</feature>
<accession>A0A0A8Y8V4</accession>
<feature type="compositionally biased region" description="Polar residues" evidence="1">
    <location>
        <begin position="1"/>
        <end position="15"/>
    </location>
</feature>
<name>A0A0A8Y8V4_ARUDO</name>
<organism evidence="2">
    <name type="scientific">Arundo donax</name>
    <name type="common">Giant reed</name>
    <name type="synonym">Donax arundinaceus</name>
    <dbReference type="NCBI Taxonomy" id="35708"/>
    <lineage>
        <taxon>Eukaryota</taxon>
        <taxon>Viridiplantae</taxon>
        <taxon>Streptophyta</taxon>
        <taxon>Embryophyta</taxon>
        <taxon>Tracheophyta</taxon>
        <taxon>Spermatophyta</taxon>
        <taxon>Magnoliopsida</taxon>
        <taxon>Liliopsida</taxon>
        <taxon>Poales</taxon>
        <taxon>Poaceae</taxon>
        <taxon>PACMAD clade</taxon>
        <taxon>Arundinoideae</taxon>
        <taxon>Arundineae</taxon>
        <taxon>Arundo</taxon>
    </lineage>
</organism>
<evidence type="ECO:0000313" key="2">
    <source>
        <dbReference type="EMBL" id="JAD21685.1"/>
    </source>
</evidence>
<reference evidence="2" key="1">
    <citation type="submission" date="2014-09" db="EMBL/GenBank/DDBJ databases">
        <authorList>
            <person name="Magalhaes I.L.F."/>
            <person name="Oliveira U."/>
            <person name="Santos F.R."/>
            <person name="Vidigal T.H.D.A."/>
            <person name="Brescovit A.D."/>
            <person name="Santos A.J."/>
        </authorList>
    </citation>
    <scope>NUCLEOTIDE SEQUENCE</scope>
    <source>
        <tissue evidence="2">Shoot tissue taken approximately 20 cm above the soil surface</tissue>
    </source>
</reference>
<sequence length="30" mass="3375">MSMTRSSLRASTRTICRTKLSRRTGDLTST</sequence>
<dbReference type="EMBL" id="GBRH01276210">
    <property type="protein sequence ID" value="JAD21685.1"/>
    <property type="molecule type" value="Transcribed_RNA"/>
</dbReference>
<dbReference type="AlphaFoldDB" id="A0A0A8Y8V4"/>